<dbReference type="InterPro" id="IPR050325">
    <property type="entry name" value="Prot/Nucl_acid_deglycase"/>
</dbReference>
<reference evidence="3" key="1">
    <citation type="submission" date="2016-11" db="EMBL/GenBank/DDBJ databases">
        <authorList>
            <person name="Varghese N."/>
            <person name="Submissions S."/>
        </authorList>
    </citation>
    <scope>NUCLEOTIDE SEQUENCE [LARGE SCALE GENOMIC DNA]</scope>
    <source>
        <strain evidence="3">DSM 3071</strain>
    </source>
</reference>
<dbReference type="STRING" id="1121131.SAMN02745229_01153"/>
<evidence type="ECO:0000313" key="2">
    <source>
        <dbReference type="EMBL" id="SHH90585.1"/>
    </source>
</evidence>
<keyword evidence="3" id="KW-1185">Reference proteome</keyword>
<dbReference type="InterPro" id="IPR029062">
    <property type="entry name" value="Class_I_gatase-like"/>
</dbReference>
<evidence type="ECO:0000313" key="3">
    <source>
        <dbReference type="Proteomes" id="UP000184278"/>
    </source>
</evidence>
<dbReference type="GO" id="GO:0005737">
    <property type="term" value="C:cytoplasm"/>
    <property type="evidence" value="ECO:0007669"/>
    <property type="project" value="TreeGrafter"/>
</dbReference>
<dbReference type="OrthoDB" id="9800516at2"/>
<name>A0A1M5WSI2_BUTFI</name>
<accession>A0A1M5WSI2</accession>
<dbReference type="AlphaFoldDB" id="A0A1M5WSI2"/>
<feature type="domain" description="DJ-1/PfpI" evidence="1">
    <location>
        <begin position="1"/>
        <end position="176"/>
    </location>
</feature>
<dbReference type="RefSeq" id="WP_073386205.1">
    <property type="nucleotide sequence ID" value="NZ_FQXK01000008.1"/>
</dbReference>
<dbReference type="SUPFAM" id="SSF52317">
    <property type="entry name" value="Class I glutamine amidotransferase-like"/>
    <property type="match status" value="1"/>
</dbReference>
<organism evidence="2 3">
    <name type="scientific">Butyrivibrio fibrisolvens DSM 3071</name>
    <dbReference type="NCBI Taxonomy" id="1121131"/>
    <lineage>
        <taxon>Bacteria</taxon>
        <taxon>Bacillati</taxon>
        <taxon>Bacillota</taxon>
        <taxon>Clostridia</taxon>
        <taxon>Lachnospirales</taxon>
        <taxon>Lachnospiraceae</taxon>
        <taxon>Butyrivibrio</taxon>
    </lineage>
</organism>
<dbReference type="InterPro" id="IPR002818">
    <property type="entry name" value="DJ-1/PfpI"/>
</dbReference>
<proteinExistence type="predicted"/>
<dbReference type="CDD" id="cd03135">
    <property type="entry name" value="GATase1_DJ-1"/>
    <property type="match status" value="1"/>
</dbReference>
<dbReference type="Gene3D" id="3.40.50.880">
    <property type="match status" value="1"/>
</dbReference>
<sequence length="193" mass="21385">MKVLLFCCKGFETMEFAPFVDVMGWARNDYDMPVEVVTAGFSKTVISTFGIPILVDKSFDEIDVSEYDALAIPGGFEEFGFYEEAYDKRFLNLIREFERSNKFIASICVGALPIGASGILKGRKATTYHLGDGRRQKQLAEFGVDVIPDQSVVIDKNIITSFCPETAPHVAIALLRMLMGEDKAQVVAKAMGF</sequence>
<gene>
    <name evidence="2" type="ORF">SAMN02745229_01153</name>
</gene>
<dbReference type="Proteomes" id="UP000184278">
    <property type="component" value="Unassembled WGS sequence"/>
</dbReference>
<dbReference type="Pfam" id="PF01965">
    <property type="entry name" value="DJ-1_PfpI"/>
    <property type="match status" value="1"/>
</dbReference>
<dbReference type="PANTHER" id="PTHR48094:SF5">
    <property type="entry name" value="PROTEIN DJ-1 HOMOLOG"/>
    <property type="match status" value="1"/>
</dbReference>
<dbReference type="EMBL" id="FQXK01000008">
    <property type="protein sequence ID" value="SHH90585.1"/>
    <property type="molecule type" value="Genomic_DNA"/>
</dbReference>
<dbReference type="GeneID" id="89509613"/>
<dbReference type="PANTHER" id="PTHR48094">
    <property type="entry name" value="PROTEIN/NUCLEIC ACID DEGLYCASE DJ-1-RELATED"/>
    <property type="match status" value="1"/>
</dbReference>
<evidence type="ECO:0000259" key="1">
    <source>
        <dbReference type="Pfam" id="PF01965"/>
    </source>
</evidence>
<protein>
    <submittedName>
        <fullName evidence="2">4-methyl-5(B-hydroxyethyl)-thiazole monophosphate biosynthesis</fullName>
    </submittedName>
</protein>